<dbReference type="InterPro" id="IPR024651">
    <property type="entry name" value="FAD-SLDH_ssu"/>
</dbReference>
<evidence type="ECO:0000313" key="2">
    <source>
        <dbReference type="Proteomes" id="UP000295525"/>
    </source>
</evidence>
<dbReference type="AlphaFoldDB" id="A0A4R3LWB6"/>
<accession>A0A4R3LWB6</accession>
<keyword evidence="2" id="KW-1185">Reference proteome</keyword>
<dbReference type="EMBL" id="SMAJ01000012">
    <property type="protein sequence ID" value="TCT04426.1"/>
    <property type="molecule type" value="Genomic_DNA"/>
</dbReference>
<dbReference type="RefSeq" id="WP_132583778.1">
    <property type="nucleotide sequence ID" value="NZ_SMAJ01000012.1"/>
</dbReference>
<dbReference type="Pfam" id="PF12318">
    <property type="entry name" value="FAD-SLDH"/>
    <property type="match status" value="1"/>
</dbReference>
<evidence type="ECO:0000313" key="1">
    <source>
        <dbReference type="EMBL" id="TCT04426.1"/>
    </source>
</evidence>
<dbReference type="OrthoDB" id="8635030at2"/>
<gene>
    <name evidence="1" type="ORF">EDC26_11218</name>
</gene>
<name>A0A4R3LWB6_9BURK</name>
<comment type="caution">
    <text evidence="1">The sequence shown here is derived from an EMBL/GenBank/DDBJ whole genome shotgun (WGS) entry which is preliminary data.</text>
</comment>
<reference evidence="1 2" key="1">
    <citation type="submission" date="2019-03" db="EMBL/GenBank/DDBJ databases">
        <title>Genomic Encyclopedia of Type Strains, Phase IV (KMG-IV): sequencing the most valuable type-strain genomes for metagenomic binning, comparative biology and taxonomic classification.</title>
        <authorList>
            <person name="Goeker M."/>
        </authorList>
    </citation>
    <scope>NUCLEOTIDE SEQUENCE [LARGE SCALE GENOMIC DNA]</scope>
    <source>
        <strain evidence="1 2">DSM 24591</strain>
    </source>
</reference>
<sequence length="172" mass="18428">MDDLNKADKYPGSPDPARRRMLISLLSGYTASLIPWATAQAIPDDNQGAFVAVSAILAGRQSLDPVLGKRFYDALVAEDPGFSAATGALLKLINEQKIDPLQLQKVLDGGHPTLAALPRKIVTAWFTGIVGSGENARCIAYETALNAVIVEDMLRPPTYAYGAYGTWAAKPR</sequence>
<protein>
    <submittedName>
        <fullName evidence="1">D-sorbitol dehydrogenase-like protein</fullName>
    </submittedName>
</protein>
<organism evidence="1 2">
    <name type="scientific">Paralcaligenes ureilyticus</name>
    <dbReference type="NCBI Taxonomy" id="627131"/>
    <lineage>
        <taxon>Bacteria</taxon>
        <taxon>Pseudomonadati</taxon>
        <taxon>Pseudomonadota</taxon>
        <taxon>Betaproteobacteria</taxon>
        <taxon>Burkholderiales</taxon>
        <taxon>Alcaligenaceae</taxon>
        <taxon>Paralcaligenes</taxon>
    </lineage>
</organism>
<dbReference type="Proteomes" id="UP000295525">
    <property type="component" value="Unassembled WGS sequence"/>
</dbReference>
<proteinExistence type="predicted"/>